<proteinExistence type="predicted"/>
<dbReference type="RefSeq" id="WP_074828819.1">
    <property type="nucleotide sequence ID" value="NZ_DALZQD010000020.1"/>
</dbReference>
<dbReference type="Proteomes" id="UP000250443">
    <property type="component" value="Unassembled WGS sequence"/>
</dbReference>
<dbReference type="GeneID" id="300269633"/>
<accession>A0A2X2CCA2</accession>
<dbReference type="AlphaFoldDB" id="A0A2X2CCA2"/>
<feature type="transmembrane region" description="Helical" evidence="1">
    <location>
        <begin position="20"/>
        <end position="40"/>
    </location>
</feature>
<gene>
    <name evidence="2" type="ORF">NCTC11842_01495</name>
</gene>
<reference evidence="2 3" key="1">
    <citation type="submission" date="2018-06" db="EMBL/GenBank/DDBJ databases">
        <authorList>
            <consortium name="Pathogen Informatics"/>
            <person name="Doyle S."/>
        </authorList>
    </citation>
    <scope>NUCLEOTIDE SEQUENCE [LARGE SCALE GENOMIC DNA]</scope>
    <source>
        <strain evidence="2 3">NCTC11842</strain>
    </source>
</reference>
<organism evidence="2 3">
    <name type="scientific">Pseudomonas luteola</name>
    <dbReference type="NCBI Taxonomy" id="47886"/>
    <lineage>
        <taxon>Bacteria</taxon>
        <taxon>Pseudomonadati</taxon>
        <taxon>Pseudomonadota</taxon>
        <taxon>Gammaproteobacteria</taxon>
        <taxon>Pseudomonadales</taxon>
        <taxon>Pseudomonadaceae</taxon>
        <taxon>Pseudomonas</taxon>
    </lineage>
</organism>
<keyword evidence="1" id="KW-0472">Membrane</keyword>
<sequence length="186" mass="20791">MTLMEWIAKLNPSEQAAWVQAVGSVGAILVAVAVPAVAGWRQRKAKKEERIQKGRNSILVIYPHLKQLQGSLATFVMMHDPDLNSDDDLINNDPHEGDFQKAIPNIMASVPSLGDMPDNVAEALRDLITGLIDLDQWMQSIPAMQKSGFHSYWINNKEFMREDAMQLKQLADKAIDAASKELRIKN</sequence>
<name>A0A2X2CCA2_PSELU</name>
<evidence type="ECO:0000256" key="1">
    <source>
        <dbReference type="SAM" id="Phobius"/>
    </source>
</evidence>
<keyword evidence="1" id="KW-1133">Transmembrane helix</keyword>
<evidence type="ECO:0000313" key="2">
    <source>
        <dbReference type="EMBL" id="SPZ04974.1"/>
    </source>
</evidence>
<evidence type="ECO:0000313" key="3">
    <source>
        <dbReference type="Proteomes" id="UP000250443"/>
    </source>
</evidence>
<protein>
    <submittedName>
        <fullName evidence="2">Uncharacterized protein</fullName>
    </submittedName>
</protein>
<dbReference type="EMBL" id="UAUF01000010">
    <property type="protein sequence ID" value="SPZ04974.1"/>
    <property type="molecule type" value="Genomic_DNA"/>
</dbReference>
<keyword evidence="1" id="KW-0812">Transmembrane</keyword>